<proteinExistence type="predicted"/>
<dbReference type="EMBL" id="AZHW01000011">
    <property type="protein sequence ID" value="ETX03716.1"/>
    <property type="molecule type" value="Genomic_DNA"/>
</dbReference>
<dbReference type="Proteomes" id="UP000019141">
    <property type="component" value="Unassembled WGS sequence"/>
</dbReference>
<organism evidence="1 2">
    <name type="scientific">Entotheonella factor</name>
    <dbReference type="NCBI Taxonomy" id="1429438"/>
    <lineage>
        <taxon>Bacteria</taxon>
        <taxon>Pseudomonadati</taxon>
        <taxon>Nitrospinota/Tectimicrobiota group</taxon>
        <taxon>Candidatus Tectimicrobiota</taxon>
        <taxon>Candidatus Entotheonellia</taxon>
        <taxon>Candidatus Entotheonellales</taxon>
        <taxon>Candidatus Entotheonellaceae</taxon>
        <taxon>Candidatus Entotheonella</taxon>
    </lineage>
</organism>
<evidence type="ECO:0000313" key="1">
    <source>
        <dbReference type="EMBL" id="ETX03716.1"/>
    </source>
</evidence>
<gene>
    <name evidence="1" type="ORF">ETSY1_46340</name>
</gene>
<protein>
    <submittedName>
        <fullName evidence="1">Uncharacterized protein</fullName>
    </submittedName>
</protein>
<evidence type="ECO:0000313" key="2">
    <source>
        <dbReference type="Proteomes" id="UP000019141"/>
    </source>
</evidence>
<keyword evidence="2" id="KW-1185">Reference proteome</keyword>
<sequence>MNKHEIQQPKSVDVLHIVTQEEMELVAGGKTEVFSNLSIDPRLSGRLVGGCSDDCCNWEPAIA</sequence>
<accession>W4M173</accession>
<comment type="caution">
    <text evidence="1">The sequence shown here is derived from an EMBL/GenBank/DDBJ whole genome shotgun (WGS) entry which is preliminary data.</text>
</comment>
<name>W4M173_ENTF1</name>
<keyword evidence="1" id="KW-0614">Plasmid</keyword>
<reference evidence="1 2" key="1">
    <citation type="journal article" date="2014" name="Nature">
        <title>An environmental bacterial taxon with a large and distinct metabolic repertoire.</title>
        <authorList>
            <person name="Wilson M.C."/>
            <person name="Mori T."/>
            <person name="Ruckert C."/>
            <person name="Uria A.R."/>
            <person name="Helf M.J."/>
            <person name="Takada K."/>
            <person name="Gernert C."/>
            <person name="Steffens U.A."/>
            <person name="Heycke N."/>
            <person name="Schmitt S."/>
            <person name="Rinke C."/>
            <person name="Helfrich E.J."/>
            <person name="Brachmann A.O."/>
            <person name="Gurgui C."/>
            <person name="Wakimoto T."/>
            <person name="Kracht M."/>
            <person name="Crusemann M."/>
            <person name="Hentschel U."/>
            <person name="Abe I."/>
            <person name="Matsunaga S."/>
            <person name="Kalinowski J."/>
            <person name="Takeyama H."/>
            <person name="Piel J."/>
        </authorList>
    </citation>
    <scope>NUCLEOTIDE SEQUENCE [LARGE SCALE GENOMIC DNA]</scope>
    <source>
        <strain evidence="2">TSY1</strain>
        <plasmid evidence="1">pTSY</plasmid>
    </source>
</reference>
<dbReference type="AlphaFoldDB" id="W4M173"/>
<dbReference type="HOGENOM" id="CLU_2877411_0_0_7"/>
<geneLocation type="plasmid" evidence="1">
    <name>pTSY</name>
</geneLocation>